<dbReference type="CDD" id="cd06185">
    <property type="entry name" value="PDR_like"/>
    <property type="match status" value="1"/>
</dbReference>
<dbReference type="PROSITE" id="PS51384">
    <property type="entry name" value="FAD_FR"/>
    <property type="match status" value="1"/>
</dbReference>
<dbReference type="PRINTS" id="PR00409">
    <property type="entry name" value="PHDIOXRDTASE"/>
</dbReference>
<keyword evidence="10" id="KW-1185">Reference proteome</keyword>
<evidence type="ECO:0000256" key="3">
    <source>
        <dbReference type="ARBA" id="ARBA00022723"/>
    </source>
</evidence>
<keyword evidence="2" id="KW-0001">2Fe-2S</keyword>
<feature type="domain" description="FAD-binding FR-type" evidence="8">
    <location>
        <begin position="1"/>
        <end position="101"/>
    </location>
</feature>
<dbReference type="PROSITE" id="PS51085">
    <property type="entry name" value="2FE2S_FER_2"/>
    <property type="match status" value="1"/>
</dbReference>
<dbReference type="InterPro" id="IPR017927">
    <property type="entry name" value="FAD-bd_FR_type"/>
</dbReference>
<name>A0A7W4Q8N9_9GAMM</name>
<dbReference type="InterPro" id="IPR039261">
    <property type="entry name" value="FNR_nucleotide-bd"/>
</dbReference>
<organism evidence="9 10">
    <name type="scientific">Aquipseudomonas ullengensis</name>
    <dbReference type="NCBI Taxonomy" id="2759166"/>
    <lineage>
        <taxon>Bacteria</taxon>
        <taxon>Pseudomonadati</taxon>
        <taxon>Pseudomonadota</taxon>
        <taxon>Gammaproteobacteria</taxon>
        <taxon>Pseudomonadales</taxon>
        <taxon>Pseudomonadaceae</taxon>
        <taxon>Aquipseudomonas</taxon>
    </lineage>
</organism>
<evidence type="ECO:0000256" key="6">
    <source>
        <dbReference type="ARBA" id="ARBA00023014"/>
    </source>
</evidence>
<dbReference type="InterPro" id="IPR017938">
    <property type="entry name" value="Riboflavin_synthase-like_b-brl"/>
</dbReference>
<evidence type="ECO:0000256" key="1">
    <source>
        <dbReference type="ARBA" id="ARBA00022630"/>
    </source>
</evidence>
<dbReference type="EMBL" id="JACJUD010000001">
    <property type="protein sequence ID" value="MBB2493545.1"/>
    <property type="molecule type" value="Genomic_DNA"/>
</dbReference>
<comment type="caution">
    <text evidence="9">The sequence shown here is derived from an EMBL/GenBank/DDBJ whole genome shotgun (WGS) entry which is preliminary data.</text>
</comment>
<dbReference type="InterPro" id="IPR036010">
    <property type="entry name" value="2Fe-2S_ferredoxin-like_sf"/>
</dbReference>
<protein>
    <submittedName>
        <fullName evidence="9">Oxidoreductase</fullName>
    </submittedName>
</protein>
<dbReference type="Pfam" id="PF00175">
    <property type="entry name" value="NAD_binding_1"/>
    <property type="match status" value="1"/>
</dbReference>
<dbReference type="InterPro" id="IPR001433">
    <property type="entry name" value="OxRdtase_FAD/NAD-bd"/>
</dbReference>
<keyword evidence="5" id="KW-0408">Iron</keyword>
<sequence>MITVTISAMRLEAREILSLELVRPNREPLPAFEAGAHIDLHLPDGQVRQYSLCNPPGECQRYCIAVLKDPASRGGSKCVHESLRVGQQLQISAPRNLFPLVQHSGRSLLFAGGIGITPILSMAQYLSQQGADFELHYCARSVERTAFIELLNQSAFAQQVHLHFDDGPEQQKLDASRLLSSPEPTEHLYVCGPNGFMAHILDSARAQGWEENQLHREYFSAPASASAGDGSFELRIHSSGQVLLVPPHSSALEVLEAAGFDIPVSCGQGICGTCLTGVLEGEPEHRDLFLSPAEQARNDQFTPCCSRAKSNCLVLDL</sequence>
<dbReference type="PROSITE" id="PS00197">
    <property type="entry name" value="2FE2S_FER_1"/>
    <property type="match status" value="1"/>
</dbReference>
<evidence type="ECO:0000313" key="9">
    <source>
        <dbReference type="EMBL" id="MBB2493545.1"/>
    </source>
</evidence>
<dbReference type="CDD" id="cd00207">
    <property type="entry name" value="fer2"/>
    <property type="match status" value="1"/>
</dbReference>
<dbReference type="GO" id="GO:0051537">
    <property type="term" value="F:2 iron, 2 sulfur cluster binding"/>
    <property type="evidence" value="ECO:0007669"/>
    <property type="project" value="UniProtKB-KW"/>
</dbReference>
<dbReference type="InterPro" id="IPR050415">
    <property type="entry name" value="MRET"/>
</dbReference>
<dbReference type="PANTHER" id="PTHR47354">
    <property type="entry name" value="NADH OXIDOREDUCTASE HCR"/>
    <property type="match status" value="1"/>
</dbReference>
<evidence type="ECO:0000313" key="10">
    <source>
        <dbReference type="Proteomes" id="UP000542720"/>
    </source>
</evidence>
<accession>A0A7W4Q8N9</accession>
<feature type="domain" description="2Fe-2S ferredoxin-type" evidence="7">
    <location>
        <begin position="230"/>
        <end position="317"/>
    </location>
</feature>
<dbReference type="FunFam" id="3.40.50.80:FF:000066">
    <property type="entry name" value="Vanillate O-demethylase oxidoreductase"/>
    <property type="match status" value="1"/>
</dbReference>
<dbReference type="Gene3D" id="2.40.30.10">
    <property type="entry name" value="Translation factors"/>
    <property type="match status" value="1"/>
</dbReference>
<evidence type="ECO:0000259" key="8">
    <source>
        <dbReference type="PROSITE" id="PS51384"/>
    </source>
</evidence>
<evidence type="ECO:0000256" key="5">
    <source>
        <dbReference type="ARBA" id="ARBA00023004"/>
    </source>
</evidence>
<dbReference type="InterPro" id="IPR001041">
    <property type="entry name" value="2Fe-2S_ferredoxin-type"/>
</dbReference>
<dbReference type="GO" id="GO:0046872">
    <property type="term" value="F:metal ion binding"/>
    <property type="evidence" value="ECO:0007669"/>
    <property type="project" value="UniProtKB-KW"/>
</dbReference>
<dbReference type="Pfam" id="PF00111">
    <property type="entry name" value="Fer2"/>
    <property type="match status" value="1"/>
</dbReference>
<keyword evidence="6" id="KW-0411">Iron-sulfur</keyword>
<dbReference type="PANTHER" id="PTHR47354:SF1">
    <property type="entry name" value="CARNITINE MONOOXYGENASE REDUCTASE SUBUNIT"/>
    <property type="match status" value="1"/>
</dbReference>
<evidence type="ECO:0000256" key="2">
    <source>
        <dbReference type="ARBA" id="ARBA00022714"/>
    </source>
</evidence>
<dbReference type="Proteomes" id="UP000542720">
    <property type="component" value="Unassembled WGS sequence"/>
</dbReference>
<dbReference type="GO" id="GO:0016491">
    <property type="term" value="F:oxidoreductase activity"/>
    <property type="evidence" value="ECO:0007669"/>
    <property type="project" value="UniProtKB-KW"/>
</dbReference>
<dbReference type="SUPFAM" id="SSF52343">
    <property type="entry name" value="Ferredoxin reductase-like, C-terminal NADP-linked domain"/>
    <property type="match status" value="1"/>
</dbReference>
<dbReference type="Gene3D" id="3.10.20.30">
    <property type="match status" value="1"/>
</dbReference>
<gene>
    <name evidence="9" type="ORF">H3H51_00860</name>
</gene>
<keyword evidence="3" id="KW-0479">Metal-binding</keyword>
<dbReference type="Gene3D" id="3.40.50.80">
    <property type="entry name" value="Nucleotide-binding domain of ferredoxin-NADP reductase (FNR) module"/>
    <property type="match status" value="1"/>
</dbReference>
<dbReference type="InterPro" id="IPR006058">
    <property type="entry name" value="2Fe2S_fd_BS"/>
</dbReference>
<dbReference type="AlphaFoldDB" id="A0A7W4Q8N9"/>
<proteinExistence type="predicted"/>
<dbReference type="SUPFAM" id="SSF63380">
    <property type="entry name" value="Riboflavin synthase domain-like"/>
    <property type="match status" value="1"/>
</dbReference>
<evidence type="ECO:0000256" key="4">
    <source>
        <dbReference type="ARBA" id="ARBA00023002"/>
    </source>
</evidence>
<evidence type="ECO:0000259" key="7">
    <source>
        <dbReference type="PROSITE" id="PS51085"/>
    </source>
</evidence>
<dbReference type="InterPro" id="IPR012675">
    <property type="entry name" value="Beta-grasp_dom_sf"/>
</dbReference>
<keyword evidence="1" id="KW-0285">Flavoprotein</keyword>
<keyword evidence="4" id="KW-0560">Oxidoreductase</keyword>
<reference evidence="9 10" key="1">
    <citation type="submission" date="2020-08" db="EMBL/GenBank/DDBJ databases">
        <authorList>
            <person name="Kim C.M."/>
        </authorList>
    </citation>
    <scope>NUCLEOTIDE SEQUENCE [LARGE SCALE GENOMIC DNA]</scope>
    <source>
        <strain evidence="9 10">UL070</strain>
    </source>
</reference>
<dbReference type="SUPFAM" id="SSF54292">
    <property type="entry name" value="2Fe-2S ferredoxin-like"/>
    <property type="match status" value="1"/>
</dbReference>
<dbReference type="RefSeq" id="WP_183087127.1">
    <property type="nucleotide sequence ID" value="NZ_JACJUD010000001.1"/>
</dbReference>